<sequence>MSTLYRSNKYIPELVQASKLLAKRNDFENSCSDEAGRLLSVLVGQITHGEILEVGTGFGVGSSWILSSIAPTVKFITVDNSKEKIDATANHIRHNQAELICGDWKEVIAKGPFQFIFADVAAAKTIEGELLFNTLNIGGMLFMDDFTPEEQFPDEWKGKPDKVREYWLNHSGLITSEIYLTPTSSAILATKIK</sequence>
<dbReference type="RefSeq" id="WP_241368974.1">
    <property type="nucleotide sequence ID" value="NZ_JAKZFC010000002.1"/>
</dbReference>
<keyword evidence="2" id="KW-1185">Reference proteome</keyword>
<dbReference type="PANTHER" id="PTHR43167">
    <property type="entry name" value="PUTATIVE (AFU_ORTHOLOGUE AFUA_6G01830)-RELATED"/>
    <property type="match status" value="1"/>
</dbReference>
<dbReference type="Proteomes" id="UP001316087">
    <property type="component" value="Unassembled WGS sequence"/>
</dbReference>
<reference evidence="1 2" key="1">
    <citation type="submission" date="2022-03" db="EMBL/GenBank/DDBJ databases">
        <authorList>
            <person name="Jo J.-H."/>
            <person name="Im W.-T."/>
        </authorList>
    </citation>
    <scope>NUCLEOTIDE SEQUENCE [LARGE SCALE GENOMIC DNA]</scope>
    <source>
        <strain evidence="1 2">MA9</strain>
    </source>
</reference>
<proteinExistence type="predicted"/>
<dbReference type="Pfam" id="PF01135">
    <property type="entry name" value="PCMT"/>
    <property type="match status" value="1"/>
</dbReference>
<evidence type="ECO:0008006" key="3">
    <source>
        <dbReference type="Google" id="ProtNLM"/>
    </source>
</evidence>
<accession>A0ABS9UCQ6</accession>
<dbReference type="Gene3D" id="3.40.50.150">
    <property type="entry name" value="Vaccinia Virus protein VP39"/>
    <property type="match status" value="1"/>
</dbReference>
<comment type="caution">
    <text evidence="1">The sequence shown here is derived from an EMBL/GenBank/DDBJ whole genome shotgun (WGS) entry which is preliminary data.</text>
</comment>
<dbReference type="InterPro" id="IPR029063">
    <property type="entry name" value="SAM-dependent_MTases_sf"/>
</dbReference>
<protein>
    <recommendedName>
        <fullName evidence="3">Methyltransferase domain-containing protein</fullName>
    </recommendedName>
</protein>
<dbReference type="EMBL" id="JAKZFC010000002">
    <property type="protein sequence ID" value="MCH7321924.1"/>
    <property type="molecule type" value="Genomic_DNA"/>
</dbReference>
<organism evidence="1 2">
    <name type="scientific">Solibacillus palustris</name>
    <dbReference type="NCBI Taxonomy" id="2908203"/>
    <lineage>
        <taxon>Bacteria</taxon>
        <taxon>Bacillati</taxon>
        <taxon>Bacillota</taxon>
        <taxon>Bacilli</taxon>
        <taxon>Bacillales</taxon>
        <taxon>Caryophanaceae</taxon>
        <taxon>Solibacillus</taxon>
    </lineage>
</organism>
<dbReference type="PANTHER" id="PTHR43167:SF1">
    <property type="entry name" value="PUTATIVE (AFU_ORTHOLOGUE AFUA_6G01830)-RELATED"/>
    <property type="match status" value="1"/>
</dbReference>
<name>A0ABS9UCQ6_9BACL</name>
<evidence type="ECO:0000313" key="2">
    <source>
        <dbReference type="Proteomes" id="UP001316087"/>
    </source>
</evidence>
<gene>
    <name evidence="1" type="ORF">LZ480_08460</name>
</gene>
<evidence type="ECO:0000313" key="1">
    <source>
        <dbReference type="EMBL" id="MCH7321924.1"/>
    </source>
</evidence>
<dbReference type="SUPFAM" id="SSF53335">
    <property type="entry name" value="S-adenosyl-L-methionine-dependent methyltransferases"/>
    <property type="match status" value="1"/>
</dbReference>